<organism evidence="16 17">
    <name type="scientific">Roseococcus suduntuyensis</name>
    <dbReference type="NCBI Taxonomy" id="455361"/>
    <lineage>
        <taxon>Bacteria</taxon>
        <taxon>Pseudomonadati</taxon>
        <taxon>Pseudomonadota</taxon>
        <taxon>Alphaproteobacteria</taxon>
        <taxon>Acetobacterales</taxon>
        <taxon>Roseomonadaceae</taxon>
        <taxon>Roseococcus</taxon>
    </lineage>
</organism>
<dbReference type="GO" id="GO:0005829">
    <property type="term" value="C:cytosol"/>
    <property type="evidence" value="ECO:0007669"/>
    <property type="project" value="TreeGrafter"/>
</dbReference>
<keyword evidence="5 12" id="KW-0963">Cytoplasm</keyword>
<comment type="caution">
    <text evidence="16">The sequence shown here is derived from an EMBL/GenBank/DDBJ whole genome shotgun (WGS) entry which is preliminary data.</text>
</comment>
<feature type="active site" description="Proton donor/acceptor" evidence="12 14">
    <location>
        <position position="134"/>
    </location>
</feature>
<proteinExistence type="inferred from homology"/>
<dbReference type="GO" id="GO:0019877">
    <property type="term" value="P:diaminopimelate biosynthetic process"/>
    <property type="evidence" value="ECO:0007669"/>
    <property type="project" value="UniProtKB-UniRule"/>
</dbReference>
<evidence type="ECO:0000256" key="12">
    <source>
        <dbReference type="HAMAP-Rule" id="MF_00418"/>
    </source>
</evidence>
<dbReference type="InterPro" id="IPR002220">
    <property type="entry name" value="DapA-like"/>
</dbReference>
<evidence type="ECO:0000256" key="13">
    <source>
        <dbReference type="PIRNR" id="PIRNR001365"/>
    </source>
</evidence>
<evidence type="ECO:0000256" key="3">
    <source>
        <dbReference type="ARBA" id="ARBA00007592"/>
    </source>
</evidence>
<dbReference type="PANTHER" id="PTHR12128:SF66">
    <property type="entry name" value="4-HYDROXY-2-OXOGLUTARATE ALDOLASE, MITOCHONDRIAL"/>
    <property type="match status" value="1"/>
</dbReference>
<evidence type="ECO:0000256" key="2">
    <source>
        <dbReference type="ARBA" id="ARBA00005120"/>
    </source>
</evidence>
<dbReference type="InterPro" id="IPR020625">
    <property type="entry name" value="Schiff_base-form_aldolases_AS"/>
</dbReference>
<comment type="function">
    <text evidence="1 12">Catalyzes the condensation of (S)-aspartate-beta-semialdehyde [(S)-ASA] and pyruvate to 4-hydroxy-tetrahydrodipicolinate (HTPA).</text>
</comment>
<keyword evidence="10 12" id="KW-0704">Schiff base</keyword>
<evidence type="ECO:0000313" key="16">
    <source>
        <dbReference type="EMBL" id="MBB3899564.1"/>
    </source>
</evidence>
<dbReference type="UniPathway" id="UPA00034">
    <property type="reaction ID" value="UER00017"/>
</dbReference>
<feature type="binding site" evidence="12 15">
    <location>
        <position position="46"/>
    </location>
    <ligand>
        <name>pyruvate</name>
        <dbReference type="ChEBI" id="CHEBI:15361"/>
    </ligand>
</feature>
<name>A0A840AHC4_9PROT</name>
<comment type="subunit">
    <text evidence="12">Homotetramer; dimer of dimers.</text>
</comment>
<evidence type="ECO:0000256" key="1">
    <source>
        <dbReference type="ARBA" id="ARBA00003294"/>
    </source>
</evidence>
<evidence type="ECO:0000256" key="9">
    <source>
        <dbReference type="ARBA" id="ARBA00023239"/>
    </source>
</evidence>
<dbReference type="PROSITE" id="PS00666">
    <property type="entry name" value="DHDPS_2"/>
    <property type="match status" value="1"/>
</dbReference>
<dbReference type="AlphaFoldDB" id="A0A840AHC4"/>
<evidence type="ECO:0000256" key="14">
    <source>
        <dbReference type="PIRSR" id="PIRSR001365-1"/>
    </source>
</evidence>
<comment type="catalytic activity">
    <reaction evidence="11 12">
        <text>L-aspartate 4-semialdehyde + pyruvate = (2S,4S)-4-hydroxy-2,3,4,5-tetrahydrodipicolinate + H2O + H(+)</text>
        <dbReference type="Rhea" id="RHEA:34171"/>
        <dbReference type="ChEBI" id="CHEBI:15361"/>
        <dbReference type="ChEBI" id="CHEBI:15377"/>
        <dbReference type="ChEBI" id="CHEBI:15378"/>
        <dbReference type="ChEBI" id="CHEBI:67139"/>
        <dbReference type="ChEBI" id="CHEBI:537519"/>
        <dbReference type="EC" id="4.3.3.7"/>
    </reaction>
</comment>
<comment type="subcellular location">
    <subcellularLocation>
        <location evidence="12">Cytoplasm</location>
    </subcellularLocation>
</comment>
<evidence type="ECO:0000256" key="8">
    <source>
        <dbReference type="ARBA" id="ARBA00023154"/>
    </source>
</evidence>
<dbReference type="EC" id="4.3.3.7" evidence="4 12"/>
<dbReference type="SMART" id="SM01130">
    <property type="entry name" value="DHDPS"/>
    <property type="match status" value="1"/>
</dbReference>
<evidence type="ECO:0000256" key="11">
    <source>
        <dbReference type="ARBA" id="ARBA00047836"/>
    </source>
</evidence>
<keyword evidence="7 12" id="KW-0220">Diaminopimelate biosynthesis</keyword>
<evidence type="ECO:0000256" key="6">
    <source>
        <dbReference type="ARBA" id="ARBA00022605"/>
    </source>
</evidence>
<dbReference type="InterPro" id="IPR005263">
    <property type="entry name" value="DapA"/>
</dbReference>
<dbReference type="InterPro" id="IPR020624">
    <property type="entry name" value="Schiff_base-form_aldolases_CS"/>
</dbReference>
<accession>A0A840AHC4</accession>
<evidence type="ECO:0000256" key="10">
    <source>
        <dbReference type="ARBA" id="ARBA00023270"/>
    </source>
</evidence>
<feature type="active site" description="Schiff-base intermediate with substrate" evidence="12 14">
    <location>
        <position position="162"/>
    </location>
</feature>
<comment type="pathway">
    <text evidence="2 12">Amino-acid biosynthesis; L-lysine biosynthesis via DAP pathway; (S)-tetrahydrodipicolinate from L-aspartate: step 3/4.</text>
</comment>
<reference evidence="16 17" key="1">
    <citation type="submission" date="2020-08" db="EMBL/GenBank/DDBJ databases">
        <title>Genomic Encyclopedia of Type Strains, Phase IV (KMG-IV): sequencing the most valuable type-strain genomes for metagenomic binning, comparative biology and taxonomic classification.</title>
        <authorList>
            <person name="Goeker M."/>
        </authorList>
    </citation>
    <scope>NUCLEOTIDE SEQUENCE [LARGE SCALE GENOMIC DNA]</scope>
    <source>
        <strain evidence="16 17">DSM 19979</strain>
    </source>
</reference>
<evidence type="ECO:0000313" key="17">
    <source>
        <dbReference type="Proteomes" id="UP000553193"/>
    </source>
</evidence>
<dbReference type="CDD" id="cd00950">
    <property type="entry name" value="DHDPS"/>
    <property type="match status" value="1"/>
</dbReference>
<protein>
    <recommendedName>
        <fullName evidence="4 12">4-hydroxy-tetrahydrodipicolinate synthase</fullName>
        <shortName evidence="12">HTPA synthase</shortName>
        <ecNumber evidence="4 12">4.3.3.7</ecNumber>
    </recommendedName>
</protein>
<sequence length="293" mass="31030">MRFTGSFTALITPMHADGSLDERAFGELVEWQIAEGTEGLVPVGTTGESPTLSHAEHKRVVELCIEAARGRVPVMAGAGSNSTAEALDFAQHAKGAGADAILVVTPYYNKPTQEGMFQHFTTIADAVDIPLFIYNIPGRSVVDMTPETMGRLAKHPNIVGVKDATANLARPLHQRATCGADFVQLSGEDHTALSFNAAGGHGCISVTSNIAPRLCAEMQKAWREGKVCEAMAIQDRLLPVHDALFCETSPGPVKYAASLLGRGTAHCRLPMAPIAESTATRVEAAMRGAGLLN</sequence>
<dbReference type="GO" id="GO:0008840">
    <property type="term" value="F:4-hydroxy-tetrahydrodipicolinate synthase activity"/>
    <property type="evidence" value="ECO:0007669"/>
    <property type="project" value="UniProtKB-UniRule"/>
</dbReference>
<dbReference type="PRINTS" id="PR00146">
    <property type="entry name" value="DHPICSNTHASE"/>
</dbReference>
<evidence type="ECO:0000256" key="5">
    <source>
        <dbReference type="ARBA" id="ARBA00022490"/>
    </source>
</evidence>
<dbReference type="Gene3D" id="3.20.20.70">
    <property type="entry name" value="Aldolase class I"/>
    <property type="match status" value="1"/>
</dbReference>
<comment type="caution">
    <text evidence="12">Was originally thought to be a dihydrodipicolinate synthase (DHDPS), catalyzing the condensation of (S)-aspartate-beta-semialdehyde [(S)-ASA] and pyruvate to dihydrodipicolinate (DHDP). However, it was shown in E.coli that the product of the enzymatic reaction is not dihydrodipicolinate but in fact (4S)-4-hydroxy-2,3,4,5-tetrahydro-(2S)-dipicolinic acid (HTPA), and that the consecutive dehydration reaction leading to DHDP is not spontaneous but catalyzed by DapB.</text>
</comment>
<dbReference type="RefSeq" id="WP_184385422.1">
    <property type="nucleotide sequence ID" value="NZ_JACIDJ010000005.1"/>
</dbReference>
<dbReference type="GO" id="GO:0009089">
    <property type="term" value="P:lysine biosynthetic process via diaminopimelate"/>
    <property type="evidence" value="ECO:0007669"/>
    <property type="project" value="UniProtKB-UniRule"/>
</dbReference>
<dbReference type="Proteomes" id="UP000553193">
    <property type="component" value="Unassembled WGS sequence"/>
</dbReference>
<comment type="similarity">
    <text evidence="3 12 13">Belongs to the DapA family.</text>
</comment>
<evidence type="ECO:0000256" key="15">
    <source>
        <dbReference type="PIRSR" id="PIRSR001365-2"/>
    </source>
</evidence>
<keyword evidence="6 12" id="KW-0028">Amino-acid biosynthesis</keyword>
<gene>
    <name evidence="12" type="primary">dapA</name>
    <name evidence="16" type="ORF">GGQ83_003016</name>
</gene>
<keyword evidence="9 12" id="KW-0456">Lyase</keyword>
<dbReference type="InterPro" id="IPR013785">
    <property type="entry name" value="Aldolase_TIM"/>
</dbReference>
<dbReference type="NCBIfam" id="TIGR00674">
    <property type="entry name" value="dapA"/>
    <property type="match status" value="1"/>
</dbReference>
<dbReference type="SUPFAM" id="SSF51569">
    <property type="entry name" value="Aldolase"/>
    <property type="match status" value="1"/>
</dbReference>
<dbReference type="PIRSF" id="PIRSF001365">
    <property type="entry name" value="DHDPS"/>
    <property type="match status" value="1"/>
</dbReference>
<dbReference type="EMBL" id="JACIDJ010000005">
    <property type="protein sequence ID" value="MBB3899564.1"/>
    <property type="molecule type" value="Genomic_DNA"/>
</dbReference>
<dbReference type="PROSITE" id="PS00665">
    <property type="entry name" value="DHDPS_1"/>
    <property type="match status" value="1"/>
</dbReference>
<dbReference type="Pfam" id="PF00701">
    <property type="entry name" value="DHDPS"/>
    <property type="match status" value="1"/>
</dbReference>
<keyword evidence="17" id="KW-1185">Reference proteome</keyword>
<evidence type="ECO:0000256" key="7">
    <source>
        <dbReference type="ARBA" id="ARBA00022915"/>
    </source>
</evidence>
<evidence type="ECO:0000256" key="4">
    <source>
        <dbReference type="ARBA" id="ARBA00012086"/>
    </source>
</evidence>
<feature type="site" description="Part of a proton relay during catalysis" evidence="12">
    <location>
        <position position="108"/>
    </location>
</feature>
<feature type="site" description="Part of a proton relay during catalysis" evidence="12">
    <location>
        <position position="45"/>
    </location>
</feature>
<keyword evidence="8 12" id="KW-0457">Lysine biosynthesis</keyword>
<feature type="binding site" evidence="12 15">
    <location>
        <position position="204"/>
    </location>
    <ligand>
        <name>pyruvate</name>
        <dbReference type="ChEBI" id="CHEBI:15361"/>
    </ligand>
</feature>
<dbReference type="PANTHER" id="PTHR12128">
    <property type="entry name" value="DIHYDRODIPICOLINATE SYNTHASE"/>
    <property type="match status" value="1"/>
</dbReference>
<dbReference type="HAMAP" id="MF_00418">
    <property type="entry name" value="DapA"/>
    <property type="match status" value="1"/>
</dbReference>